<protein>
    <submittedName>
        <fullName evidence="1">Uncharacterized protein</fullName>
    </submittedName>
</protein>
<organism evidence="1 2">
    <name type="scientific">Vicia faba</name>
    <name type="common">Broad bean</name>
    <name type="synonym">Faba vulgaris</name>
    <dbReference type="NCBI Taxonomy" id="3906"/>
    <lineage>
        <taxon>Eukaryota</taxon>
        <taxon>Viridiplantae</taxon>
        <taxon>Streptophyta</taxon>
        <taxon>Embryophyta</taxon>
        <taxon>Tracheophyta</taxon>
        <taxon>Spermatophyta</taxon>
        <taxon>Magnoliopsida</taxon>
        <taxon>eudicotyledons</taxon>
        <taxon>Gunneridae</taxon>
        <taxon>Pentapetalae</taxon>
        <taxon>rosids</taxon>
        <taxon>fabids</taxon>
        <taxon>Fabales</taxon>
        <taxon>Fabaceae</taxon>
        <taxon>Papilionoideae</taxon>
        <taxon>50 kb inversion clade</taxon>
        <taxon>NPAAA clade</taxon>
        <taxon>Hologalegina</taxon>
        <taxon>IRL clade</taxon>
        <taxon>Fabeae</taxon>
        <taxon>Vicia</taxon>
    </lineage>
</organism>
<accession>A0AAV0Z2V5</accession>
<gene>
    <name evidence="1" type="ORF">VFH_I061840</name>
</gene>
<dbReference type="PANTHER" id="PTHR39757">
    <property type="match status" value="1"/>
</dbReference>
<sequence>MEWAGRRKLKEKLVKGCVFDGVRFCKSKLWEIKHHEFESIIVGGNSGVVHPSTGYMLARTMALAPVVAASIYECLGSTSMIRGKDIYADVWNSMWPIESRVGREFYTFGMETLLKLDLNETRDFLMH</sequence>
<evidence type="ECO:0000313" key="2">
    <source>
        <dbReference type="Proteomes" id="UP001157006"/>
    </source>
</evidence>
<dbReference type="PANTHER" id="PTHR39757:SF9">
    <property type="entry name" value="CAPSANTHIN_CAPSORUBIN SYNTHASE, CHROMOPLAST PROTEIN"/>
    <property type="match status" value="1"/>
</dbReference>
<dbReference type="AlphaFoldDB" id="A0AAV0Z2V5"/>
<proteinExistence type="predicted"/>
<dbReference type="Proteomes" id="UP001157006">
    <property type="component" value="Chromosome 1S"/>
</dbReference>
<dbReference type="EMBL" id="OX451735">
    <property type="protein sequence ID" value="CAI8592855.1"/>
    <property type="molecule type" value="Genomic_DNA"/>
</dbReference>
<keyword evidence="2" id="KW-1185">Reference proteome</keyword>
<reference evidence="1 2" key="1">
    <citation type="submission" date="2023-01" db="EMBL/GenBank/DDBJ databases">
        <authorList>
            <person name="Kreplak J."/>
        </authorList>
    </citation>
    <scope>NUCLEOTIDE SEQUENCE [LARGE SCALE GENOMIC DNA]</scope>
</reference>
<dbReference type="Pfam" id="PF05834">
    <property type="entry name" value="Lycopene_cycl"/>
    <property type="match status" value="1"/>
</dbReference>
<evidence type="ECO:0000313" key="1">
    <source>
        <dbReference type="EMBL" id="CAI8592855.1"/>
    </source>
</evidence>
<name>A0AAV0Z2V5_VICFA</name>